<evidence type="ECO:0000313" key="1">
    <source>
        <dbReference type="EMBL" id="MAH62587.1"/>
    </source>
</evidence>
<dbReference type="AlphaFoldDB" id="A0A2D6YHC0"/>
<proteinExistence type="predicted"/>
<name>A0A2D6YHC0_9DELT</name>
<reference evidence="2" key="1">
    <citation type="submission" date="2017-09" db="EMBL/GenBank/DDBJ databases">
        <title>The Reconstruction of 2,631 Draft Metagenome-Assembled Genomes from the Global Oceans.</title>
        <authorList>
            <person name="Tully B.J."/>
            <person name="Graham E.D."/>
            <person name="Heidelberg J.F."/>
        </authorList>
    </citation>
    <scope>NUCLEOTIDE SEQUENCE [LARGE SCALE GENOMIC DNA]</scope>
</reference>
<sequence length="64" mass="7428">MSELLVDLADRGKAPLRYDGESLPPTLKIRENLRLDLVAWAFEQLTSRYNAEKSNDEDTHLIIW</sequence>
<protein>
    <submittedName>
        <fullName evidence="1">Uncharacterized protein</fullName>
    </submittedName>
</protein>
<comment type="caution">
    <text evidence="1">The sequence shown here is derived from an EMBL/GenBank/DDBJ whole genome shotgun (WGS) entry which is preliminary data.</text>
</comment>
<accession>A0A2D6YHC0</accession>
<organism evidence="1 2">
    <name type="scientific">SAR324 cluster bacterium</name>
    <dbReference type="NCBI Taxonomy" id="2024889"/>
    <lineage>
        <taxon>Bacteria</taxon>
        <taxon>Deltaproteobacteria</taxon>
        <taxon>SAR324 cluster</taxon>
    </lineage>
</organism>
<gene>
    <name evidence="1" type="ORF">CMN54_03895</name>
</gene>
<evidence type="ECO:0000313" key="2">
    <source>
        <dbReference type="Proteomes" id="UP000226525"/>
    </source>
</evidence>
<dbReference type="EMBL" id="NZEX01000040">
    <property type="protein sequence ID" value="MAH62587.1"/>
    <property type="molecule type" value="Genomic_DNA"/>
</dbReference>
<dbReference type="Proteomes" id="UP000226525">
    <property type="component" value="Unassembled WGS sequence"/>
</dbReference>